<protein>
    <recommendedName>
        <fullName evidence="5">Sortase</fullName>
    </recommendedName>
</protein>
<evidence type="ECO:0000313" key="4">
    <source>
        <dbReference type="Proteomes" id="UP000178964"/>
    </source>
</evidence>
<comment type="caution">
    <text evidence="3">The sequence shown here is derived from an EMBL/GenBank/DDBJ whole genome shotgun (WGS) entry which is preliminary data.</text>
</comment>
<name>A0A1F4VQ15_UNCKA</name>
<dbReference type="SUPFAM" id="SSF63817">
    <property type="entry name" value="Sortase"/>
    <property type="match status" value="1"/>
</dbReference>
<keyword evidence="1" id="KW-0378">Hydrolase</keyword>
<evidence type="ECO:0000256" key="1">
    <source>
        <dbReference type="ARBA" id="ARBA00022801"/>
    </source>
</evidence>
<dbReference type="Proteomes" id="UP000178964">
    <property type="component" value="Unassembled WGS sequence"/>
</dbReference>
<dbReference type="AlphaFoldDB" id="A0A1F4VQ15"/>
<dbReference type="EMBL" id="MEVK01000020">
    <property type="protein sequence ID" value="OGC59229.1"/>
    <property type="molecule type" value="Genomic_DNA"/>
</dbReference>
<dbReference type="Pfam" id="PF04203">
    <property type="entry name" value="Sortase"/>
    <property type="match status" value="1"/>
</dbReference>
<feature type="region of interest" description="Disordered" evidence="2">
    <location>
        <begin position="38"/>
        <end position="58"/>
    </location>
</feature>
<dbReference type="NCBIfam" id="TIGR01076">
    <property type="entry name" value="sortase_fam"/>
    <property type="match status" value="1"/>
</dbReference>
<dbReference type="Gene3D" id="2.40.260.10">
    <property type="entry name" value="Sortase"/>
    <property type="match status" value="1"/>
</dbReference>
<dbReference type="GO" id="GO:0016787">
    <property type="term" value="F:hydrolase activity"/>
    <property type="evidence" value="ECO:0007669"/>
    <property type="project" value="UniProtKB-KW"/>
</dbReference>
<gene>
    <name evidence="3" type="ORF">A3A70_00875</name>
</gene>
<proteinExistence type="predicted"/>
<dbReference type="CDD" id="cd00004">
    <property type="entry name" value="Sortase"/>
    <property type="match status" value="1"/>
</dbReference>
<feature type="compositionally biased region" description="Polar residues" evidence="2">
    <location>
        <begin position="39"/>
        <end position="58"/>
    </location>
</feature>
<sequence>MFLYLSVSFLPILNEYLRYYFDQMTGRTYEVDDLKPILPTQTSTSSETGPLTNETLPQIAKPSNSRTLNLIPVSTDFGLVIEKLGINVPIVVDVDSSDYRAYTNALRNGVVHAKGSAYPGNPGNIFIHGHSSLGFWQLGKYATVFTNLSKLEKGDKVIAFYEGKRFDYIVSDISIVPGYDINPLLRDYDESVLTLQTCDPPGTTLNRLIITARLTK</sequence>
<dbReference type="InterPro" id="IPR005754">
    <property type="entry name" value="Sortase"/>
</dbReference>
<organism evidence="3 4">
    <name type="scientific">candidate division WWE3 bacterium RIFCSPLOWO2_01_FULL_42_11</name>
    <dbReference type="NCBI Taxonomy" id="1802627"/>
    <lineage>
        <taxon>Bacteria</taxon>
        <taxon>Katanobacteria</taxon>
    </lineage>
</organism>
<evidence type="ECO:0008006" key="5">
    <source>
        <dbReference type="Google" id="ProtNLM"/>
    </source>
</evidence>
<accession>A0A1F4VQ15</accession>
<evidence type="ECO:0000256" key="2">
    <source>
        <dbReference type="SAM" id="MobiDB-lite"/>
    </source>
</evidence>
<evidence type="ECO:0000313" key="3">
    <source>
        <dbReference type="EMBL" id="OGC59229.1"/>
    </source>
</evidence>
<dbReference type="InterPro" id="IPR023365">
    <property type="entry name" value="Sortase_dom-sf"/>
</dbReference>
<reference evidence="3 4" key="1">
    <citation type="journal article" date="2016" name="Nat. Commun.">
        <title>Thousands of microbial genomes shed light on interconnected biogeochemical processes in an aquifer system.</title>
        <authorList>
            <person name="Anantharaman K."/>
            <person name="Brown C.T."/>
            <person name="Hug L.A."/>
            <person name="Sharon I."/>
            <person name="Castelle C.J."/>
            <person name="Probst A.J."/>
            <person name="Thomas B.C."/>
            <person name="Singh A."/>
            <person name="Wilkins M.J."/>
            <person name="Karaoz U."/>
            <person name="Brodie E.L."/>
            <person name="Williams K.H."/>
            <person name="Hubbard S.S."/>
            <person name="Banfield J.F."/>
        </authorList>
    </citation>
    <scope>NUCLEOTIDE SEQUENCE [LARGE SCALE GENOMIC DNA]</scope>
</reference>